<sequence>MDAARAPARYRGPVPATVVTSRPDAPWLPPGGRADVVLDPDGAPPAPTGLVRLLLRSGDDVFCVPRDGGTGRLDLPTCVVPDHDDGRTAALGLARAVLGRDVVPTMVGYVRNEVLLPGAASGNYPWPAPVCHFTVWQATGTPHLPGTWLPTDAASPLADRHWWPLLAAPSRLAVTS</sequence>
<evidence type="ECO:0000313" key="1">
    <source>
        <dbReference type="EMBL" id="PFG43210.1"/>
    </source>
</evidence>
<proteinExistence type="predicted"/>
<evidence type="ECO:0000313" key="2">
    <source>
        <dbReference type="Proteomes" id="UP000224130"/>
    </source>
</evidence>
<protein>
    <recommendedName>
        <fullName evidence="3">NUDIX domain-containing protein</fullName>
    </recommendedName>
</protein>
<organism evidence="1 2">
    <name type="scientific">Isoptericola jiangsuensis</name>
    <dbReference type="NCBI Taxonomy" id="548579"/>
    <lineage>
        <taxon>Bacteria</taxon>
        <taxon>Bacillati</taxon>
        <taxon>Actinomycetota</taxon>
        <taxon>Actinomycetes</taxon>
        <taxon>Micrococcales</taxon>
        <taxon>Promicromonosporaceae</taxon>
        <taxon>Isoptericola</taxon>
    </lineage>
</organism>
<dbReference type="AlphaFoldDB" id="A0A2A9EY89"/>
<keyword evidence="2" id="KW-1185">Reference proteome</keyword>
<reference evidence="1 2" key="1">
    <citation type="submission" date="2017-10" db="EMBL/GenBank/DDBJ databases">
        <title>Sequencing the genomes of 1000 actinobacteria strains.</title>
        <authorList>
            <person name="Klenk H.-P."/>
        </authorList>
    </citation>
    <scope>NUCLEOTIDE SEQUENCE [LARGE SCALE GENOMIC DNA]</scope>
    <source>
        <strain evidence="1 2">DSM 21863</strain>
    </source>
</reference>
<evidence type="ECO:0008006" key="3">
    <source>
        <dbReference type="Google" id="ProtNLM"/>
    </source>
</evidence>
<dbReference type="EMBL" id="PDJJ01000001">
    <property type="protein sequence ID" value="PFG43210.1"/>
    <property type="molecule type" value="Genomic_DNA"/>
</dbReference>
<dbReference type="Proteomes" id="UP000224130">
    <property type="component" value="Unassembled WGS sequence"/>
</dbReference>
<accession>A0A2A9EY89</accession>
<comment type="caution">
    <text evidence="1">The sequence shown here is derived from an EMBL/GenBank/DDBJ whole genome shotgun (WGS) entry which is preliminary data.</text>
</comment>
<gene>
    <name evidence="1" type="ORF">ATJ88_1894</name>
</gene>
<name>A0A2A9EY89_9MICO</name>